<organism evidence="1">
    <name type="scientific">Trichophyton rubrum CBS 288.86</name>
    <dbReference type="NCBI Taxonomy" id="1215330"/>
    <lineage>
        <taxon>Eukaryota</taxon>
        <taxon>Fungi</taxon>
        <taxon>Dikarya</taxon>
        <taxon>Ascomycota</taxon>
        <taxon>Pezizomycotina</taxon>
        <taxon>Eurotiomycetes</taxon>
        <taxon>Eurotiomycetidae</taxon>
        <taxon>Onygenales</taxon>
        <taxon>Arthrodermataceae</taxon>
        <taxon>Trichophyton</taxon>
    </lineage>
</organism>
<sequence length="65" mass="7289">MKDQDNERMNETEAEKEIMPDYLIGREAEEATIDKITLSIHSTVIIISPGFATIFSPKSSTYKPG</sequence>
<accession>A0A022VND0</accession>
<protein>
    <submittedName>
        <fullName evidence="1">Uncharacterized protein</fullName>
    </submittedName>
</protein>
<dbReference type="EMBL" id="KK207944">
    <property type="protein sequence ID" value="EZF47496.1"/>
    <property type="molecule type" value="Genomic_DNA"/>
</dbReference>
<evidence type="ECO:0000313" key="1">
    <source>
        <dbReference type="EMBL" id="EZF47496.1"/>
    </source>
</evidence>
<name>A0A022VND0_TRIRU</name>
<gene>
    <name evidence="1" type="ORF">H103_08771</name>
</gene>
<proteinExistence type="predicted"/>
<dbReference type="HOGENOM" id="CLU_2851327_0_0_1"/>
<dbReference type="Proteomes" id="UP000023758">
    <property type="component" value="Unassembled WGS sequence"/>
</dbReference>
<dbReference type="AlphaFoldDB" id="A0A022VND0"/>
<reference evidence="1" key="1">
    <citation type="submission" date="2014-02" db="EMBL/GenBank/DDBJ databases">
        <title>The Genome Sequence of Trichophyton rubrum (morphotype fischeri) CBS 288.86.</title>
        <authorList>
            <consortium name="The Broad Institute Genomics Platform"/>
            <person name="Cuomo C.A."/>
            <person name="White T.C."/>
            <person name="Graser Y."/>
            <person name="Martinez-Rossi N."/>
            <person name="Heitman J."/>
            <person name="Young S.K."/>
            <person name="Zeng Q."/>
            <person name="Gargeya S."/>
            <person name="Abouelleil A."/>
            <person name="Alvarado L."/>
            <person name="Chapman S.B."/>
            <person name="Gainer-Dewar J."/>
            <person name="Goldberg J."/>
            <person name="Griggs A."/>
            <person name="Gujja S."/>
            <person name="Hansen M."/>
            <person name="Howarth C."/>
            <person name="Imamovic A."/>
            <person name="Larimer J."/>
            <person name="Martinez D."/>
            <person name="Murphy C."/>
            <person name="Pearson M.D."/>
            <person name="Persinoti G."/>
            <person name="Poon T."/>
            <person name="Priest M."/>
            <person name="Roberts A.D."/>
            <person name="Saif S."/>
            <person name="Shea T.D."/>
            <person name="Sykes S.N."/>
            <person name="Wortman J."/>
            <person name="Nusbaum C."/>
            <person name="Birren B."/>
        </authorList>
    </citation>
    <scope>NUCLEOTIDE SEQUENCE [LARGE SCALE GENOMIC DNA]</scope>
    <source>
        <strain evidence="1">CBS 288.86</strain>
    </source>
</reference>